<dbReference type="WBParaSite" id="PS1159_v2.g5622.t1">
    <property type="protein sequence ID" value="PS1159_v2.g5622.t1"/>
    <property type="gene ID" value="PS1159_v2.g5622"/>
</dbReference>
<sequence length="353" mass="40969">MSPFDLQNIPYHLNIFNIYTNIITTFAIIICILALFVISQHTSSFMTIYKRLLLLYVGVQIAFNVYCILFKMVFVLPYPIIIAITPFNQTNFPLMAALTIFEFVCILINADLLLCMFIERYYAMTKTVVQHTIWSQTLTYFSIIITNCMVTLTYIAAQITGGHLYFGEFALHFITKNMDESDKLIQLPYPIVDDIFVGISTYNIPYFISLIIFIGTRGIGYLYYSYMNITVLKSLKTNKNPVLRRHNANAVKNLLIQLFLLMTIGFIPPFLSLLLLATHMLTYKVYIYVQCVFYVYSLLDILCTLIIIRPYRNAIISYFPSFLKRKLSKINHEQSNTEIKYKAKTLARTMSVF</sequence>
<evidence type="ECO:0000313" key="1">
    <source>
        <dbReference type="Proteomes" id="UP000887580"/>
    </source>
</evidence>
<organism evidence="1 2">
    <name type="scientific">Panagrolaimus sp. PS1159</name>
    <dbReference type="NCBI Taxonomy" id="55785"/>
    <lineage>
        <taxon>Eukaryota</taxon>
        <taxon>Metazoa</taxon>
        <taxon>Ecdysozoa</taxon>
        <taxon>Nematoda</taxon>
        <taxon>Chromadorea</taxon>
        <taxon>Rhabditida</taxon>
        <taxon>Tylenchina</taxon>
        <taxon>Panagrolaimomorpha</taxon>
        <taxon>Panagrolaimoidea</taxon>
        <taxon>Panagrolaimidae</taxon>
        <taxon>Panagrolaimus</taxon>
    </lineage>
</organism>
<protein>
    <submittedName>
        <fullName evidence="2">G-protein coupled receptors family 1 profile domain-containing protein</fullName>
    </submittedName>
</protein>
<name>A0AC35GJG2_9BILA</name>
<proteinExistence type="predicted"/>
<reference evidence="2" key="1">
    <citation type="submission" date="2022-11" db="UniProtKB">
        <authorList>
            <consortium name="WormBaseParasite"/>
        </authorList>
    </citation>
    <scope>IDENTIFICATION</scope>
</reference>
<accession>A0AC35GJG2</accession>
<evidence type="ECO:0000313" key="2">
    <source>
        <dbReference type="WBParaSite" id="PS1159_v2.g5622.t1"/>
    </source>
</evidence>
<dbReference type="Proteomes" id="UP000887580">
    <property type="component" value="Unplaced"/>
</dbReference>